<dbReference type="GeneID" id="102205501"/>
<evidence type="ECO:0000256" key="2">
    <source>
        <dbReference type="RuleBase" id="RU004439"/>
    </source>
</evidence>
<feature type="chain" id="PRO_5041400254" evidence="3">
    <location>
        <begin position="17"/>
        <end position="445"/>
    </location>
</feature>
<gene>
    <name evidence="6" type="primary">LOC102205501</name>
</gene>
<dbReference type="InterPro" id="IPR003597">
    <property type="entry name" value="Ig_C1-set"/>
</dbReference>
<dbReference type="InterPro" id="IPR013783">
    <property type="entry name" value="Ig-like_fold"/>
</dbReference>
<dbReference type="FunFam" id="3.30.500.10:FF:000001">
    <property type="entry name" value="H-2 class I histocompatibility antigen, alpha chain"/>
    <property type="match status" value="1"/>
</dbReference>
<dbReference type="PANTHER" id="PTHR16675:SF237">
    <property type="entry name" value="MHC CLASS I ANTIGEN TRANSCRIPT VARIANT 1-RELATED"/>
    <property type="match status" value="1"/>
</dbReference>
<dbReference type="RefSeq" id="XP_005751459.1">
    <property type="nucleotide sequence ID" value="XM_005751402.1"/>
</dbReference>
<dbReference type="FunFam" id="2.60.40.10:FF:000943">
    <property type="entry name" value="Classical MHC class I molecule, alpha-chain"/>
    <property type="match status" value="1"/>
</dbReference>
<dbReference type="AlphaFoldDB" id="A0A9Y3VWP5"/>
<dbReference type="Gene3D" id="3.30.500.10">
    <property type="entry name" value="MHC class I-like antigen recognition-like"/>
    <property type="match status" value="1"/>
</dbReference>
<dbReference type="SMART" id="SM00407">
    <property type="entry name" value="IGc1"/>
    <property type="match status" value="1"/>
</dbReference>
<keyword evidence="3" id="KW-0732">Signal</keyword>
<evidence type="ECO:0000256" key="3">
    <source>
        <dbReference type="SAM" id="SignalP"/>
    </source>
</evidence>
<dbReference type="InterPro" id="IPR037055">
    <property type="entry name" value="MHC_I-like_Ag-recog_sf"/>
</dbReference>
<evidence type="ECO:0000259" key="4">
    <source>
        <dbReference type="PROSITE" id="PS50835"/>
    </source>
</evidence>
<dbReference type="InterPro" id="IPR011162">
    <property type="entry name" value="MHC_I/II-like_Ag-recog"/>
</dbReference>
<dbReference type="SUPFAM" id="SSF48726">
    <property type="entry name" value="Immunoglobulin"/>
    <property type="match status" value="2"/>
</dbReference>
<dbReference type="InterPro" id="IPR001039">
    <property type="entry name" value="MHC_I_a_a1/a2"/>
</dbReference>
<protein>
    <submittedName>
        <fullName evidence="6">Major histocompatibility complex class I-related gene protein-like</fullName>
    </submittedName>
</protein>
<evidence type="ECO:0000313" key="6">
    <source>
        <dbReference type="RefSeq" id="XP_005751459.1"/>
    </source>
</evidence>
<dbReference type="Pfam" id="PF00129">
    <property type="entry name" value="MHC_I"/>
    <property type="match status" value="1"/>
</dbReference>
<comment type="similarity">
    <text evidence="2">Belongs to the MHC class I family.</text>
</comment>
<dbReference type="PRINTS" id="PR01638">
    <property type="entry name" value="MHCCLASSI"/>
</dbReference>
<dbReference type="InterPro" id="IPR050208">
    <property type="entry name" value="MHC_class-I_related"/>
</dbReference>
<dbReference type="GO" id="GO:0005615">
    <property type="term" value="C:extracellular space"/>
    <property type="evidence" value="ECO:0007669"/>
    <property type="project" value="TreeGrafter"/>
</dbReference>
<dbReference type="Proteomes" id="UP000695023">
    <property type="component" value="Unplaced"/>
</dbReference>
<sequence>MKNVFILLLCCHVASSVKHSLKFFSTESPGAQSIPEFVVVAFVDEVQIGDCNNIRGVEVTKDWVKFFEDHPQQVERYNSECLGTQHFFKANIDSLRQRFNQSEGVYIMQRMSGCEWDDETGQINGFNQYGYDGEDFLALDLQTLTWIAPKSQAVITKLRWDTEKARLEINQNLLSHECPEFLKKYVHYGSSFLQSAVLPSVSLLQKTPSSPVSCHATGFYPHEATMFWRKDGEDIYEGLDIGEILPNNDGSFQMSVELKPSVTPEEWERYDCVFQLYGVNKDIVIKLDQAVIRTNWGETLSFTIPIVTTLLQKTPSSPVSCHTTGFYPNRPLMFWRKDGEELHGGVNPGEILPNNDETFQMSVDLNVSSVKTEDWGSQLQQITLVKGAVFKTVAELGSMLDRGFVGMRKQQVAGSQVTEHRHEEETWNGSREHTGIYWLSIFAAL</sequence>
<dbReference type="GO" id="GO:0006955">
    <property type="term" value="P:immune response"/>
    <property type="evidence" value="ECO:0007669"/>
    <property type="project" value="TreeGrafter"/>
</dbReference>
<dbReference type="PROSITE" id="PS50835">
    <property type="entry name" value="IG_LIKE"/>
    <property type="match status" value="1"/>
</dbReference>
<dbReference type="Pfam" id="PF07654">
    <property type="entry name" value="C1-set"/>
    <property type="match status" value="2"/>
</dbReference>
<accession>A0A9Y3VWP5</accession>
<dbReference type="InterPro" id="IPR011161">
    <property type="entry name" value="MHC_I-like_Ag-recog"/>
</dbReference>
<dbReference type="InterPro" id="IPR036179">
    <property type="entry name" value="Ig-like_dom_sf"/>
</dbReference>
<dbReference type="Gene3D" id="2.60.40.10">
    <property type="entry name" value="Immunoglobulins"/>
    <property type="match status" value="2"/>
</dbReference>
<evidence type="ECO:0000313" key="5">
    <source>
        <dbReference type="Proteomes" id="UP000695023"/>
    </source>
</evidence>
<name>A0A9Y3VWP5_9CICH</name>
<feature type="domain" description="Ig-like" evidence="4">
    <location>
        <begin position="199"/>
        <end position="272"/>
    </location>
</feature>
<feature type="signal peptide" evidence="3">
    <location>
        <begin position="1"/>
        <end position="16"/>
    </location>
</feature>
<dbReference type="InterPro" id="IPR007110">
    <property type="entry name" value="Ig-like_dom"/>
</dbReference>
<proteinExistence type="inferred from homology"/>
<reference evidence="6" key="1">
    <citation type="submission" date="2025-08" db="UniProtKB">
        <authorList>
            <consortium name="RefSeq"/>
        </authorList>
    </citation>
    <scope>IDENTIFICATION</scope>
</reference>
<keyword evidence="5" id="KW-1185">Reference proteome</keyword>
<organism evidence="5 6">
    <name type="scientific">Pundamilia nyererei</name>
    <dbReference type="NCBI Taxonomy" id="303518"/>
    <lineage>
        <taxon>Eukaryota</taxon>
        <taxon>Metazoa</taxon>
        <taxon>Chordata</taxon>
        <taxon>Craniata</taxon>
        <taxon>Vertebrata</taxon>
        <taxon>Euteleostomi</taxon>
        <taxon>Actinopterygii</taxon>
        <taxon>Neopterygii</taxon>
        <taxon>Teleostei</taxon>
        <taxon>Neoteleostei</taxon>
        <taxon>Acanthomorphata</taxon>
        <taxon>Ovalentaria</taxon>
        <taxon>Cichlomorphae</taxon>
        <taxon>Cichliformes</taxon>
        <taxon>Cichlidae</taxon>
        <taxon>African cichlids</taxon>
        <taxon>Pseudocrenilabrinae</taxon>
        <taxon>Haplochromini</taxon>
        <taxon>Pundamilia</taxon>
    </lineage>
</organism>
<dbReference type="SUPFAM" id="SSF54452">
    <property type="entry name" value="MHC antigen-recognition domain"/>
    <property type="match status" value="1"/>
</dbReference>
<keyword evidence="1" id="KW-0325">Glycoprotein</keyword>
<dbReference type="PANTHER" id="PTHR16675">
    <property type="entry name" value="MHC CLASS I-RELATED"/>
    <property type="match status" value="1"/>
</dbReference>
<dbReference type="GO" id="GO:0009897">
    <property type="term" value="C:external side of plasma membrane"/>
    <property type="evidence" value="ECO:0007669"/>
    <property type="project" value="TreeGrafter"/>
</dbReference>
<evidence type="ECO:0000256" key="1">
    <source>
        <dbReference type="ARBA" id="ARBA00023180"/>
    </source>
</evidence>